<organism evidence="1">
    <name type="scientific">Arundo donax</name>
    <name type="common">Giant reed</name>
    <name type="synonym">Donax arundinaceus</name>
    <dbReference type="NCBI Taxonomy" id="35708"/>
    <lineage>
        <taxon>Eukaryota</taxon>
        <taxon>Viridiplantae</taxon>
        <taxon>Streptophyta</taxon>
        <taxon>Embryophyta</taxon>
        <taxon>Tracheophyta</taxon>
        <taxon>Spermatophyta</taxon>
        <taxon>Magnoliopsida</taxon>
        <taxon>Liliopsida</taxon>
        <taxon>Poales</taxon>
        <taxon>Poaceae</taxon>
        <taxon>PACMAD clade</taxon>
        <taxon>Arundinoideae</taxon>
        <taxon>Arundineae</taxon>
        <taxon>Arundo</taxon>
    </lineage>
</organism>
<dbReference type="AlphaFoldDB" id="A0A0A9CGI9"/>
<reference evidence="1" key="2">
    <citation type="journal article" date="2015" name="Data Brief">
        <title>Shoot transcriptome of the giant reed, Arundo donax.</title>
        <authorList>
            <person name="Barrero R.A."/>
            <person name="Guerrero F.D."/>
            <person name="Moolhuijzen P."/>
            <person name="Goolsby J.A."/>
            <person name="Tidwell J."/>
            <person name="Bellgard S.E."/>
            <person name="Bellgard M.I."/>
        </authorList>
    </citation>
    <scope>NUCLEOTIDE SEQUENCE</scope>
    <source>
        <tissue evidence="1">Shoot tissue taken approximately 20 cm above the soil surface</tissue>
    </source>
</reference>
<proteinExistence type="predicted"/>
<sequence>MMERGAGTTAMLMGSGFQM</sequence>
<accession>A0A0A9CGI9</accession>
<name>A0A0A9CGI9_ARUDO</name>
<dbReference type="EMBL" id="GBRH01224327">
    <property type="protein sequence ID" value="JAD73568.1"/>
    <property type="molecule type" value="Transcribed_RNA"/>
</dbReference>
<protein>
    <submittedName>
        <fullName evidence="1">Uncharacterized protein</fullName>
    </submittedName>
</protein>
<evidence type="ECO:0000313" key="1">
    <source>
        <dbReference type="EMBL" id="JAD73568.1"/>
    </source>
</evidence>
<reference evidence="1" key="1">
    <citation type="submission" date="2014-09" db="EMBL/GenBank/DDBJ databases">
        <authorList>
            <person name="Magalhaes I.L.F."/>
            <person name="Oliveira U."/>
            <person name="Santos F.R."/>
            <person name="Vidigal T.H.D.A."/>
            <person name="Brescovit A.D."/>
            <person name="Santos A.J."/>
        </authorList>
    </citation>
    <scope>NUCLEOTIDE SEQUENCE</scope>
    <source>
        <tissue evidence="1">Shoot tissue taken approximately 20 cm above the soil surface</tissue>
    </source>
</reference>